<geneLocation type="plasmid" evidence="3 4">
    <name>AbAZ39_p1</name>
</geneLocation>
<dbReference type="InterPro" id="IPR002347">
    <property type="entry name" value="SDR_fam"/>
</dbReference>
<sequence length="256" mass="26475">MRNPLDLTGRRLLVTGASADSDIGREICRTLAGLGAALTLVGRRADALEATRALLDGPERHSVAPFDLTDLDAIPGWMKGLAEAGGPFAGLVHSASEQGYSVLRQVNRAQFDRYFTLNVGASLMLARGFHQKGVFAPGGGSIVYVGSVAGLKGQKGRSLYAASKAALVSIAQSLALELADKRIRVNVVAPAVVLGAKAEKQFAMLPVEQNAALAAAHPLGYGAPQDVADAVAYLLADSGRWVTGTVLPVDGGFTAG</sequence>
<dbReference type="AlphaFoldDB" id="A0A060DSH6"/>
<dbReference type="Proteomes" id="UP000027186">
    <property type="component" value="Plasmid AbAZ39_p1"/>
</dbReference>
<dbReference type="InterPro" id="IPR020904">
    <property type="entry name" value="Sc_DH/Rdtase_CS"/>
</dbReference>
<accession>A0A060DSH6</accession>
<dbReference type="RefSeq" id="WP_040134233.1">
    <property type="nucleotide sequence ID" value="NZ_CP007794.1"/>
</dbReference>
<gene>
    <name evidence="3" type="ORF">ABAZ39_18285</name>
</gene>
<dbReference type="CDD" id="cd05233">
    <property type="entry name" value="SDR_c"/>
    <property type="match status" value="1"/>
</dbReference>
<dbReference type="InterPro" id="IPR036291">
    <property type="entry name" value="NAD(P)-bd_dom_sf"/>
</dbReference>
<proteinExistence type="inferred from homology"/>
<dbReference type="KEGG" id="abq:ABAZ39_18285"/>
<protein>
    <submittedName>
        <fullName evidence="3">Short-chain dehydrogenase</fullName>
    </submittedName>
</protein>
<name>A0A060DSH6_9PROT</name>
<dbReference type="GO" id="GO:0006633">
    <property type="term" value="P:fatty acid biosynthetic process"/>
    <property type="evidence" value="ECO:0007669"/>
    <property type="project" value="TreeGrafter"/>
</dbReference>
<dbReference type="Gene3D" id="3.40.50.720">
    <property type="entry name" value="NAD(P)-binding Rossmann-like Domain"/>
    <property type="match status" value="1"/>
</dbReference>
<evidence type="ECO:0000256" key="1">
    <source>
        <dbReference type="ARBA" id="ARBA00006484"/>
    </source>
</evidence>
<dbReference type="PRINTS" id="PR00080">
    <property type="entry name" value="SDRFAMILY"/>
</dbReference>
<dbReference type="PROSITE" id="PS00061">
    <property type="entry name" value="ADH_SHORT"/>
    <property type="match status" value="1"/>
</dbReference>
<dbReference type="GO" id="GO:0048038">
    <property type="term" value="F:quinone binding"/>
    <property type="evidence" value="ECO:0007669"/>
    <property type="project" value="TreeGrafter"/>
</dbReference>
<dbReference type="Pfam" id="PF13561">
    <property type="entry name" value="adh_short_C2"/>
    <property type="match status" value="1"/>
</dbReference>
<dbReference type="PANTHER" id="PTHR42760:SF133">
    <property type="entry name" value="3-OXOACYL-[ACYL-CARRIER-PROTEIN] REDUCTASE"/>
    <property type="match status" value="1"/>
</dbReference>
<dbReference type="PANTHER" id="PTHR42760">
    <property type="entry name" value="SHORT-CHAIN DEHYDROGENASES/REDUCTASES FAMILY MEMBER"/>
    <property type="match status" value="1"/>
</dbReference>
<dbReference type="GO" id="GO:0016616">
    <property type="term" value="F:oxidoreductase activity, acting on the CH-OH group of donors, NAD or NADP as acceptor"/>
    <property type="evidence" value="ECO:0007669"/>
    <property type="project" value="TreeGrafter"/>
</dbReference>
<evidence type="ECO:0000313" key="4">
    <source>
        <dbReference type="Proteomes" id="UP000027186"/>
    </source>
</evidence>
<keyword evidence="2" id="KW-0560">Oxidoreductase</keyword>
<evidence type="ECO:0000313" key="3">
    <source>
        <dbReference type="EMBL" id="AIB13889.1"/>
    </source>
</evidence>
<dbReference type="EMBL" id="CP007794">
    <property type="protein sequence ID" value="AIB13889.1"/>
    <property type="molecule type" value="Genomic_DNA"/>
</dbReference>
<dbReference type="SUPFAM" id="SSF51735">
    <property type="entry name" value="NAD(P)-binding Rossmann-fold domains"/>
    <property type="match status" value="1"/>
</dbReference>
<dbReference type="PRINTS" id="PR00081">
    <property type="entry name" value="GDHRDH"/>
</dbReference>
<reference evidence="3 4" key="1">
    <citation type="journal article" date="2014" name="Genome Announc.">
        <title>Complete Genome Sequence of the Model Rhizosphere Strain Azospirillum brasilense Az39, Successfully Applied in Agriculture.</title>
        <authorList>
            <person name="Rivera D."/>
            <person name="Revale S."/>
            <person name="Molina R."/>
            <person name="Gualpa J."/>
            <person name="Puente M."/>
            <person name="Maroniche G."/>
            <person name="Paris G."/>
            <person name="Baker D."/>
            <person name="Clavijo B."/>
            <person name="McLay K."/>
            <person name="Spaepen S."/>
            <person name="Perticari A."/>
            <person name="Vazquez M."/>
            <person name="Wisniewski-Dye F."/>
            <person name="Watkins C."/>
            <person name="Martinez-Abarca F."/>
            <person name="Vanderleyden J."/>
            <person name="Cassan F."/>
        </authorList>
    </citation>
    <scope>NUCLEOTIDE SEQUENCE [LARGE SCALE GENOMIC DNA]</scope>
    <source>
        <strain evidence="3 4">Az39</strain>
        <plasmid evidence="3">AbAZ39_p1</plasmid>
    </source>
</reference>
<organism evidence="3 4">
    <name type="scientific">Azospirillum argentinense</name>
    <dbReference type="NCBI Taxonomy" id="2970906"/>
    <lineage>
        <taxon>Bacteria</taxon>
        <taxon>Pseudomonadati</taxon>
        <taxon>Pseudomonadota</taxon>
        <taxon>Alphaproteobacteria</taxon>
        <taxon>Rhodospirillales</taxon>
        <taxon>Azospirillaceae</taxon>
        <taxon>Azospirillum</taxon>
    </lineage>
</organism>
<evidence type="ECO:0000256" key="2">
    <source>
        <dbReference type="ARBA" id="ARBA00023002"/>
    </source>
</evidence>
<comment type="similarity">
    <text evidence="1">Belongs to the short-chain dehydrogenases/reductases (SDR) family.</text>
</comment>
<keyword evidence="3" id="KW-0614">Plasmid</keyword>